<name>A0A8J5THV0_ZIZPA</name>
<evidence type="ECO:0000313" key="2">
    <source>
        <dbReference type="EMBL" id="KAG8084038.1"/>
    </source>
</evidence>
<comment type="caution">
    <text evidence="2">The sequence shown here is derived from an EMBL/GenBank/DDBJ whole genome shotgun (WGS) entry which is preliminary data.</text>
</comment>
<dbReference type="Proteomes" id="UP000729402">
    <property type="component" value="Unassembled WGS sequence"/>
</dbReference>
<accession>A0A8J5THV0</accession>
<feature type="compositionally biased region" description="Basic residues" evidence="1">
    <location>
        <begin position="65"/>
        <end position="76"/>
    </location>
</feature>
<reference evidence="2" key="1">
    <citation type="journal article" date="2021" name="bioRxiv">
        <title>Whole Genome Assembly and Annotation of Northern Wild Rice, Zizania palustris L., Supports a Whole Genome Duplication in the Zizania Genus.</title>
        <authorList>
            <person name="Haas M."/>
            <person name="Kono T."/>
            <person name="Macchietto M."/>
            <person name="Millas R."/>
            <person name="McGilp L."/>
            <person name="Shao M."/>
            <person name="Duquette J."/>
            <person name="Hirsch C.N."/>
            <person name="Kimball J."/>
        </authorList>
    </citation>
    <scope>NUCLEOTIDE SEQUENCE</scope>
    <source>
        <tissue evidence="2">Fresh leaf tissue</tissue>
    </source>
</reference>
<feature type="compositionally biased region" description="Low complexity" evidence="1">
    <location>
        <begin position="95"/>
        <end position="108"/>
    </location>
</feature>
<evidence type="ECO:0000313" key="3">
    <source>
        <dbReference type="Proteomes" id="UP000729402"/>
    </source>
</evidence>
<protein>
    <submittedName>
        <fullName evidence="2">Uncharacterized protein</fullName>
    </submittedName>
</protein>
<organism evidence="2 3">
    <name type="scientific">Zizania palustris</name>
    <name type="common">Northern wild rice</name>
    <dbReference type="NCBI Taxonomy" id="103762"/>
    <lineage>
        <taxon>Eukaryota</taxon>
        <taxon>Viridiplantae</taxon>
        <taxon>Streptophyta</taxon>
        <taxon>Embryophyta</taxon>
        <taxon>Tracheophyta</taxon>
        <taxon>Spermatophyta</taxon>
        <taxon>Magnoliopsida</taxon>
        <taxon>Liliopsida</taxon>
        <taxon>Poales</taxon>
        <taxon>Poaceae</taxon>
        <taxon>BOP clade</taxon>
        <taxon>Oryzoideae</taxon>
        <taxon>Oryzeae</taxon>
        <taxon>Zizaniinae</taxon>
        <taxon>Zizania</taxon>
    </lineage>
</organism>
<gene>
    <name evidence="2" type="ORF">GUJ93_ZPchr0010g10907</name>
</gene>
<dbReference type="AlphaFoldDB" id="A0A8J5THV0"/>
<proteinExistence type="predicted"/>
<evidence type="ECO:0000256" key="1">
    <source>
        <dbReference type="SAM" id="MobiDB-lite"/>
    </source>
</evidence>
<reference evidence="2" key="2">
    <citation type="submission" date="2021-02" db="EMBL/GenBank/DDBJ databases">
        <authorList>
            <person name="Kimball J.A."/>
            <person name="Haas M.W."/>
            <person name="Macchietto M."/>
            <person name="Kono T."/>
            <person name="Duquette J."/>
            <person name="Shao M."/>
        </authorList>
    </citation>
    <scope>NUCLEOTIDE SEQUENCE</scope>
    <source>
        <tissue evidence="2">Fresh leaf tissue</tissue>
    </source>
</reference>
<dbReference type="EMBL" id="JAAALK010000082">
    <property type="protein sequence ID" value="KAG8084038.1"/>
    <property type="molecule type" value="Genomic_DNA"/>
</dbReference>
<feature type="region of interest" description="Disordered" evidence="1">
    <location>
        <begin position="42"/>
        <end position="126"/>
    </location>
</feature>
<keyword evidence="3" id="KW-1185">Reference proteome</keyword>
<sequence>MCLRDGAGYLILSYTSLAATRMIEWIGASLGETVAHTVARLTSPAHPTPPHHPQLANPNPQLRAGHPRPPRRHTLLHARLPGSRARKGASPGTERAAAARSLAVPARRGQTGGPTHRRARPDRRAPDPVVMAEAEIPPLAPDRLAAALAFVKPHLIFVCL</sequence>